<feature type="region of interest" description="Disordered" evidence="1">
    <location>
        <begin position="1"/>
        <end position="22"/>
    </location>
</feature>
<dbReference type="OrthoDB" id="3648584at2759"/>
<evidence type="ECO:0000313" key="3">
    <source>
        <dbReference type="Proteomes" id="UP000016932"/>
    </source>
</evidence>
<feature type="region of interest" description="Disordered" evidence="1">
    <location>
        <begin position="1001"/>
        <end position="1031"/>
    </location>
</feature>
<dbReference type="KEGG" id="pfj:MYCFIDRAFT_176935"/>
<feature type="compositionally biased region" description="Basic and acidic residues" evidence="1">
    <location>
        <begin position="574"/>
        <end position="655"/>
    </location>
</feature>
<evidence type="ECO:0000256" key="1">
    <source>
        <dbReference type="SAM" id="MobiDB-lite"/>
    </source>
</evidence>
<dbReference type="STRING" id="383855.M3A5N6"/>
<feature type="compositionally biased region" description="Basic and acidic residues" evidence="1">
    <location>
        <begin position="516"/>
        <end position="532"/>
    </location>
</feature>
<feature type="compositionally biased region" description="Basic and acidic residues" evidence="1">
    <location>
        <begin position="804"/>
        <end position="815"/>
    </location>
</feature>
<proteinExistence type="predicted"/>
<feature type="compositionally biased region" description="Polar residues" evidence="1">
    <location>
        <begin position="196"/>
        <end position="224"/>
    </location>
</feature>
<feature type="compositionally biased region" description="Low complexity" evidence="1">
    <location>
        <begin position="273"/>
        <end position="284"/>
    </location>
</feature>
<dbReference type="VEuPathDB" id="FungiDB:MYCFIDRAFT_176935"/>
<name>M3A5N6_PSEFD</name>
<organism evidence="2 3">
    <name type="scientific">Pseudocercospora fijiensis (strain CIRAD86)</name>
    <name type="common">Black leaf streak disease fungus</name>
    <name type="synonym">Mycosphaerella fijiensis</name>
    <dbReference type="NCBI Taxonomy" id="383855"/>
    <lineage>
        <taxon>Eukaryota</taxon>
        <taxon>Fungi</taxon>
        <taxon>Dikarya</taxon>
        <taxon>Ascomycota</taxon>
        <taxon>Pezizomycotina</taxon>
        <taxon>Dothideomycetes</taxon>
        <taxon>Dothideomycetidae</taxon>
        <taxon>Mycosphaerellales</taxon>
        <taxon>Mycosphaerellaceae</taxon>
        <taxon>Pseudocercospora</taxon>
    </lineage>
</organism>
<dbReference type="HOGENOM" id="CLU_269071_0_0_1"/>
<feature type="region of interest" description="Disordered" evidence="1">
    <location>
        <begin position="172"/>
        <end position="303"/>
    </location>
</feature>
<feature type="compositionally biased region" description="Polar residues" evidence="1">
    <location>
        <begin position="244"/>
        <end position="272"/>
    </location>
</feature>
<dbReference type="PANTHER" id="PTHR46563:SF4">
    <property type="entry name" value="ASPARTYL_ASPARAGINYL BETA-HYDROXYLASE ISOFORM X1"/>
    <property type="match status" value="1"/>
</dbReference>
<reference evidence="2 3" key="1">
    <citation type="journal article" date="2012" name="PLoS Pathog.">
        <title>Diverse lifestyles and strategies of plant pathogenesis encoded in the genomes of eighteen Dothideomycetes fungi.</title>
        <authorList>
            <person name="Ohm R.A."/>
            <person name="Feau N."/>
            <person name="Henrissat B."/>
            <person name="Schoch C.L."/>
            <person name="Horwitz B.A."/>
            <person name="Barry K.W."/>
            <person name="Condon B.J."/>
            <person name="Copeland A.C."/>
            <person name="Dhillon B."/>
            <person name="Glaser F."/>
            <person name="Hesse C.N."/>
            <person name="Kosti I."/>
            <person name="LaButti K."/>
            <person name="Lindquist E.A."/>
            <person name="Lucas S."/>
            <person name="Salamov A.A."/>
            <person name="Bradshaw R.E."/>
            <person name="Ciuffetti L."/>
            <person name="Hamelin R.C."/>
            <person name="Kema G.H.J."/>
            <person name="Lawrence C."/>
            <person name="Scott J.A."/>
            <person name="Spatafora J.W."/>
            <person name="Turgeon B.G."/>
            <person name="de Wit P.J.G.M."/>
            <person name="Zhong S."/>
            <person name="Goodwin S.B."/>
            <person name="Grigoriev I.V."/>
        </authorList>
    </citation>
    <scope>NUCLEOTIDE SEQUENCE [LARGE SCALE GENOMIC DNA]</scope>
    <source>
        <strain evidence="2 3">CIRAD86</strain>
    </source>
</reference>
<protein>
    <submittedName>
        <fullName evidence="2">Uncharacterized protein</fullName>
    </submittedName>
</protein>
<feature type="compositionally biased region" description="Polar residues" evidence="1">
    <location>
        <begin position="285"/>
        <end position="294"/>
    </location>
</feature>
<feature type="compositionally biased region" description="Acidic residues" evidence="1">
    <location>
        <begin position="497"/>
        <end position="515"/>
    </location>
</feature>
<dbReference type="Proteomes" id="UP000016932">
    <property type="component" value="Unassembled WGS sequence"/>
</dbReference>
<sequence>MVVTPMLGTANEDGEEELPEGNPDWNFDGKGRVLWRTRCMQKLWVQCDLHSTNLLTDAIGYEKQVYGLTKIFAQRTLHRVRYDLESSSDTDVFGTVLAKDNGAVGALSRYDPESSSYTDNEKLLGLFREKDKGVQSGKQTSPSRSNTRVWSYATEVSLTTVCKPKFPIMVDQNAKQNKSSAPAKRARSTPKKSETTKTQGNSSTPAQTGSSTPEKVSATPTQAGPSTPKKTSTTPTQNKTSTPAQAGSLTPKNVSTTPNQNKTSTPAPSQAEPSTSKKASTTPTQAGPSTQNQGPTAQATTKNTPTTIQVVLDAHTEPYQGTKPIPPDLQNFSNKVNADLLSDPEFARKLDPNPPRSRTWLLQHDDLRIFLANNCYLRGNSTIFEFWMDDRLFTKWVWRNLATSDERPGMRIGEFSSREKGRVSVPAVARPGDPQRPTTWAEGRIMADFGTPVVRLPGLVPAVGLGGGGGGSVAAVAGSGGSKVAKKSDDERKDKGEEEEEEEKVGKDEVDEEEVKNDGKDDTTTEADRGSSDSESEMPAPKKFKNMSEYSKFLAPMTRVERNDFEMRQVSAASEERLKPEMDHIKEMIKEADRMEEERKEREEKEKADAEKEKEEREREEKEREEKEKEEREREEREREEKDAGKENGKKGIKEENPCSKFTLHFGKFSTYSCEEACFPVLDGTLNDPKELSAWWEPNIGRLCVKDRRFVPSFFGCLAACETHNTTDLNGYMSNKPRMAADEDFQFNAKHRNTKSEADSFCGTFNEVPLNSNAGSRTTGHSTDGQSDKSRDDCTDTPVPPTSNHERNDHIEECRSPGQEDECSTEAPDKFAIAVTGCSKTIPTHCANSDSSRYRPRPVKDTAIFKAFPPAARQRELKQEATKFAANARNIFVHHVDPVLELRRKEKLASGTTKKKFYSNAARLWAEMQTIDDLHEQRFFWNQKSVEMKLALKKKTVTPGNLLQDAGFEEDWWECRKYAEMAVGWYLGQDVPEEFGDDITGNDMDSEDHNQGAALLPDPKQTMDLSSDTSKLSFHQDLPGFARRNAEDDKPLLDVLPEPFQYEKRIMYGQFAHADYTEIRHLDGKQQAARLRQLADLFDPTGKILFYYYAYPHIWKDFRPLKIDETVATRAQEKWKVLGSKEQEFWRKQSAKVKKLLGDGNVDGLVCLELDSMDPEVLSIIGSQLVGLKVRTRKMQRDILEADCFSEAVLKEEDLRL</sequence>
<accession>M3A5N6</accession>
<feature type="region of interest" description="Disordered" evidence="1">
    <location>
        <begin position="476"/>
        <end position="549"/>
    </location>
</feature>
<dbReference type="GeneID" id="19333654"/>
<dbReference type="PANTHER" id="PTHR46563">
    <property type="entry name" value="RING-TYPE DOMAIN-CONTAINING PROTEIN"/>
    <property type="match status" value="1"/>
</dbReference>
<feature type="compositionally biased region" description="Low complexity" evidence="1">
    <location>
        <begin position="225"/>
        <end position="243"/>
    </location>
</feature>
<dbReference type="EMBL" id="KB446561">
    <property type="protein sequence ID" value="EME79936.1"/>
    <property type="molecule type" value="Genomic_DNA"/>
</dbReference>
<dbReference type="eggNOG" id="ENOG502RGGJ">
    <property type="taxonomic scope" value="Eukaryota"/>
</dbReference>
<evidence type="ECO:0000313" key="2">
    <source>
        <dbReference type="EMBL" id="EME79936.1"/>
    </source>
</evidence>
<dbReference type="AlphaFoldDB" id="M3A5N6"/>
<feature type="region of interest" description="Disordered" evidence="1">
    <location>
        <begin position="772"/>
        <end position="825"/>
    </location>
</feature>
<gene>
    <name evidence="2" type="ORF">MYCFIDRAFT_176935</name>
</gene>
<feature type="compositionally biased region" description="Polar residues" evidence="1">
    <location>
        <begin position="136"/>
        <end position="147"/>
    </location>
</feature>
<feature type="region of interest" description="Disordered" evidence="1">
    <location>
        <begin position="128"/>
        <end position="147"/>
    </location>
</feature>
<feature type="compositionally biased region" description="Basic and acidic residues" evidence="1">
    <location>
        <begin position="486"/>
        <end position="496"/>
    </location>
</feature>
<feature type="region of interest" description="Disordered" evidence="1">
    <location>
        <begin position="570"/>
        <end position="655"/>
    </location>
</feature>
<keyword evidence="3" id="KW-1185">Reference proteome</keyword>
<feature type="compositionally biased region" description="Polar residues" evidence="1">
    <location>
        <begin position="772"/>
        <end position="785"/>
    </location>
</feature>
<dbReference type="RefSeq" id="XP_007929037.1">
    <property type="nucleotide sequence ID" value="XM_007930846.1"/>
</dbReference>